<accession>A0ABQ9FZN0</accession>
<name>A0ABQ9FZN0_TEGGR</name>
<dbReference type="Proteomes" id="UP001217089">
    <property type="component" value="Unassembled WGS sequence"/>
</dbReference>
<dbReference type="EMBL" id="JARBDR010000018">
    <property type="protein sequence ID" value="KAJ8321730.1"/>
    <property type="molecule type" value="Genomic_DNA"/>
</dbReference>
<reference evidence="5 6" key="1">
    <citation type="submission" date="2022-12" db="EMBL/GenBank/DDBJ databases">
        <title>Chromosome-level genome of Tegillarca granosa.</title>
        <authorList>
            <person name="Kim J."/>
        </authorList>
    </citation>
    <scope>NUCLEOTIDE SEQUENCE [LARGE SCALE GENOMIC DNA]</scope>
    <source>
        <strain evidence="5">Teg-2019</strain>
        <tissue evidence="5">Adductor muscle</tissue>
    </source>
</reference>
<dbReference type="PANTHER" id="PTHR22906">
    <property type="entry name" value="PROPERDIN"/>
    <property type="match status" value="1"/>
</dbReference>
<protein>
    <recommendedName>
        <fullName evidence="4">CULT domain-containing protein</fullName>
    </recommendedName>
</protein>
<evidence type="ECO:0000256" key="3">
    <source>
        <dbReference type="SAM" id="MobiDB-lite"/>
    </source>
</evidence>
<dbReference type="Gene3D" id="2.20.100.10">
    <property type="entry name" value="Thrombospondin type-1 (TSP1) repeat"/>
    <property type="match status" value="6"/>
</dbReference>
<evidence type="ECO:0000256" key="1">
    <source>
        <dbReference type="ARBA" id="ARBA00022737"/>
    </source>
</evidence>
<keyword evidence="6" id="KW-1185">Reference proteome</keyword>
<evidence type="ECO:0000256" key="2">
    <source>
        <dbReference type="ARBA" id="ARBA00023157"/>
    </source>
</evidence>
<dbReference type="PANTHER" id="PTHR22906:SF21">
    <property type="entry name" value="SEMA DOMAIN-CONTAINING PROTEIN"/>
    <property type="match status" value="1"/>
</dbReference>
<dbReference type="InterPro" id="IPR052065">
    <property type="entry name" value="Compl_asym_regulator"/>
</dbReference>
<proteinExistence type="predicted"/>
<dbReference type="Pfam" id="PF12248">
    <property type="entry name" value="Methyltransf_FA"/>
    <property type="match status" value="1"/>
</dbReference>
<dbReference type="InterPro" id="IPR034750">
    <property type="entry name" value="CULT"/>
</dbReference>
<dbReference type="PROSITE" id="PS50092">
    <property type="entry name" value="TSP1"/>
    <property type="match status" value="6"/>
</dbReference>
<dbReference type="SUPFAM" id="SSF82895">
    <property type="entry name" value="TSP-1 type 1 repeat"/>
    <property type="match status" value="6"/>
</dbReference>
<dbReference type="InterPro" id="IPR000884">
    <property type="entry name" value="TSP1_rpt"/>
</dbReference>
<dbReference type="Gene3D" id="2.170.150.20">
    <property type="entry name" value="Peptide methionine sulfoxide reductase"/>
    <property type="match status" value="1"/>
</dbReference>
<dbReference type="InterPro" id="IPR022041">
    <property type="entry name" value="Methyltransf_FA"/>
</dbReference>
<keyword evidence="1" id="KW-0677">Repeat</keyword>
<organism evidence="5 6">
    <name type="scientific">Tegillarca granosa</name>
    <name type="common">Malaysian cockle</name>
    <name type="synonym">Anadara granosa</name>
    <dbReference type="NCBI Taxonomy" id="220873"/>
    <lineage>
        <taxon>Eukaryota</taxon>
        <taxon>Metazoa</taxon>
        <taxon>Spiralia</taxon>
        <taxon>Lophotrochozoa</taxon>
        <taxon>Mollusca</taxon>
        <taxon>Bivalvia</taxon>
        <taxon>Autobranchia</taxon>
        <taxon>Pteriomorphia</taxon>
        <taxon>Arcoida</taxon>
        <taxon>Arcoidea</taxon>
        <taxon>Arcidae</taxon>
        <taxon>Tegillarca</taxon>
    </lineage>
</organism>
<evidence type="ECO:0000259" key="4">
    <source>
        <dbReference type="PROSITE" id="PS51788"/>
    </source>
</evidence>
<gene>
    <name evidence="5" type="ORF">KUTeg_000201</name>
</gene>
<evidence type="ECO:0000313" key="5">
    <source>
        <dbReference type="EMBL" id="KAJ8321730.1"/>
    </source>
</evidence>
<dbReference type="InterPro" id="IPR036383">
    <property type="entry name" value="TSP1_rpt_sf"/>
</dbReference>
<dbReference type="PROSITE" id="PS51788">
    <property type="entry name" value="CULT"/>
    <property type="match status" value="1"/>
</dbReference>
<keyword evidence="2" id="KW-1015">Disulfide bond</keyword>
<comment type="caution">
    <text evidence="5">The sequence shown here is derived from an EMBL/GenBank/DDBJ whole genome shotgun (WGS) entry which is preliminary data.</text>
</comment>
<evidence type="ECO:0000313" key="6">
    <source>
        <dbReference type="Proteomes" id="UP001217089"/>
    </source>
</evidence>
<feature type="region of interest" description="Disordered" evidence="3">
    <location>
        <begin position="572"/>
        <end position="596"/>
    </location>
</feature>
<sequence length="740" mass="80081">MPKICNSLKLNGATVVYTPNVYSYISLTSYGFDASRVSSFVLKVMACNDAHLALCSNSGPLYEIVIGGWGNGQSVIRDRKQGSNLAAYRGSVLSCGSYNYFWISWSGGTVRVGKGTSVGSSQMMSWYDSTPHSVDYAAVSTGWGATGRWEVVVNGGWSSWGSYGSCSKSCGSGTQTKNRYCNNPAPAYGGASCSGSGSSSTSCNTHNCPTYGGASCSGSGSSSTSCNTHNCPIHGVWGSWTSWGTCTVTCGGGTHTRSRLCNNPAPQYGGDNCTGADNGIQDCNTHNCPIDGFWASWAAWSACSVTCAGGTQSKTRTCSNPAPQYGGAYCSGASIAGQTCNTHNCPIDGGWTSWTSWTSCPVTCGGGTQTRSRSCTNPAPQYQGANCQGLDASSQSCNTQNCPIDGEWTSWTSWDTCTVTCGGGTQGRTRTCTNPAPQYGGADCAVDGAWAQWSPWGSCSVTCGGGTYSRSRTCSDPAPANGGLNCTGDSANYGDCNTTPCPTVAAGSYLQGICQQKQMGDNLADSTKIPAFESQGCHRFTHTNQYKMQNSEVIQIKNIHYLKFYRAKEKAKNKERMKAKRKNDPVYRAQEKVKDRDRRRIVRQTNEELRNKERERDREYKRYLRETDRDYKVQILRDEDTCSNLLLCRKCGHEVARASNVIRVPSKLAHRQRNDTVSGVEKVLIQLFKNPDGLFFEVITVKNAEVYTDSNKFMDMTWFPGYSWAVNADNLILIPKSYKS</sequence>
<dbReference type="PRINTS" id="PR01705">
    <property type="entry name" value="TSP1REPEAT"/>
</dbReference>
<dbReference type="Pfam" id="PF00090">
    <property type="entry name" value="TSP_1"/>
    <property type="match status" value="6"/>
</dbReference>
<dbReference type="SMART" id="SM00209">
    <property type="entry name" value="TSP1"/>
    <property type="match status" value="6"/>
</dbReference>
<feature type="domain" description="CULT" evidence="4">
    <location>
        <begin position="643"/>
        <end position="740"/>
    </location>
</feature>